<protein>
    <recommendedName>
        <fullName evidence="4">Secreted protein</fullName>
    </recommendedName>
</protein>
<dbReference type="Proteomes" id="UP000094043">
    <property type="component" value="Chromosome 6"/>
</dbReference>
<name>A0AAJ8JX10_9TREE</name>
<evidence type="ECO:0000313" key="3">
    <source>
        <dbReference type="Proteomes" id="UP000094043"/>
    </source>
</evidence>
<dbReference type="AlphaFoldDB" id="A0AAJ8JX10"/>
<gene>
    <name evidence="2" type="ORF">L203_105220</name>
</gene>
<dbReference type="KEGG" id="cdep:91089429"/>
<accession>A0AAJ8JX10</accession>
<keyword evidence="1" id="KW-0732">Signal</keyword>
<sequence length="106" mass="11670">MSLSTTPVIVYLIVSSRVLAARDVQRHGQDTLHWQNTPDALEKTVRSAPSPGTRTQPFNAIRKVYMGRERLASAGGICRGPMGVLLWPDGKTMERKGERVVAEPSI</sequence>
<dbReference type="GeneID" id="91089429"/>
<proteinExistence type="predicted"/>
<evidence type="ECO:0008006" key="4">
    <source>
        <dbReference type="Google" id="ProtNLM"/>
    </source>
</evidence>
<dbReference type="EMBL" id="CP143789">
    <property type="protein sequence ID" value="WVN89990.1"/>
    <property type="molecule type" value="Genomic_DNA"/>
</dbReference>
<reference evidence="2" key="3">
    <citation type="submission" date="2024-01" db="EMBL/GenBank/DDBJ databases">
        <authorList>
            <person name="Coelho M.A."/>
            <person name="David-Palma M."/>
            <person name="Shea T."/>
            <person name="Sun S."/>
            <person name="Cuomo C.A."/>
            <person name="Heitman J."/>
        </authorList>
    </citation>
    <scope>NUCLEOTIDE SEQUENCE</scope>
    <source>
        <strain evidence="2">CBS 7841</strain>
    </source>
</reference>
<dbReference type="RefSeq" id="XP_066070690.1">
    <property type="nucleotide sequence ID" value="XM_066214593.1"/>
</dbReference>
<feature type="chain" id="PRO_5042538536" description="Secreted protein" evidence="1">
    <location>
        <begin position="21"/>
        <end position="106"/>
    </location>
</feature>
<organism evidence="2 3">
    <name type="scientific">Cryptococcus depauperatus CBS 7841</name>
    <dbReference type="NCBI Taxonomy" id="1295531"/>
    <lineage>
        <taxon>Eukaryota</taxon>
        <taxon>Fungi</taxon>
        <taxon>Dikarya</taxon>
        <taxon>Basidiomycota</taxon>
        <taxon>Agaricomycotina</taxon>
        <taxon>Tremellomycetes</taxon>
        <taxon>Tremellales</taxon>
        <taxon>Cryptococcaceae</taxon>
        <taxon>Cryptococcus</taxon>
    </lineage>
</organism>
<feature type="signal peptide" evidence="1">
    <location>
        <begin position="1"/>
        <end position="20"/>
    </location>
</feature>
<evidence type="ECO:0000256" key="1">
    <source>
        <dbReference type="SAM" id="SignalP"/>
    </source>
</evidence>
<reference evidence="2" key="2">
    <citation type="journal article" date="2022" name="Elife">
        <title>Obligate sexual reproduction of a homothallic fungus closely related to the Cryptococcus pathogenic species complex.</title>
        <authorList>
            <person name="Passer A.R."/>
            <person name="Clancey S.A."/>
            <person name="Shea T."/>
            <person name="David-Palma M."/>
            <person name="Averette A.F."/>
            <person name="Boekhout T."/>
            <person name="Porcel B.M."/>
            <person name="Nowrousian M."/>
            <person name="Cuomo C.A."/>
            <person name="Sun S."/>
            <person name="Heitman J."/>
            <person name="Coelho M.A."/>
        </authorList>
    </citation>
    <scope>NUCLEOTIDE SEQUENCE</scope>
    <source>
        <strain evidence="2">CBS 7841</strain>
    </source>
</reference>
<reference evidence="2" key="1">
    <citation type="submission" date="2016-06" db="EMBL/GenBank/DDBJ databases">
        <authorList>
            <person name="Cuomo C."/>
            <person name="Litvintseva A."/>
            <person name="Heitman J."/>
            <person name="Chen Y."/>
            <person name="Sun S."/>
            <person name="Springer D."/>
            <person name="Dromer F."/>
            <person name="Young S."/>
            <person name="Zeng Q."/>
            <person name="Chapman S."/>
            <person name="Gujja S."/>
            <person name="Saif S."/>
            <person name="Birren B."/>
        </authorList>
    </citation>
    <scope>NUCLEOTIDE SEQUENCE</scope>
    <source>
        <strain evidence="2">CBS 7841</strain>
    </source>
</reference>
<evidence type="ECO:0000313" key="2">
    <source>
        <dbReference type="EMBL" id="WVN89990.1"/>
    </source>
</evidence>
<keyword evidence="3" id="KW-1185">Reference proteome</keyword>